<dbReference type="PANTHER" id="PTHR36448:SF2">
    <property type="entry name" value="CUPIN TYPE-1 DOMAIN-CONTAINING PROTEIN"/>
    <property type="match status" value="1"/>
</dbReference>
<evidence type="ECO:0000259" key="1">
    <source>
        <dbReference type="Pfam" id="PF07883"/>
    </source>
</evidence>
<sequence>MNRTEFLSVSGSMLSAGLLAMLYESTPPETLLFTDDGLIPNSRYPLLVYRKAFPATDGAGASWLEDRFAANNWTNAWRNGVYPYHHYHSTSHEVLGVYSGSAVLLLGGENGQEARVRAGDVIVIPAGVGHKKLDASADFGVVGAYPDGRRFDTLRGQPGDRPQADKNISAVPLPATDPLLGKAGGLTHLWK</sequence>
<name>A0ABR6WEG6_9BACT</name>
<dbReference type="SUPFAM" id="SSF51182">
    <property type="entry name" value="RmlC-like cupins"/>
    <property type="match status" value="1"/>
</dbReference>
<keyword evidence="3" id="KW-1185">Reference proteome</keyword>
<proteinExistence type="predicted"/>
<dbReference type="RefSeq" id="WP_186741834.1">
    <property type="nucleotide sequence ID" value="NZ_VFIA01000064.1"/>
</dbReference>
<dbReference type="Proteomes" id="UP000700732">
    <property type="component" value="Unassembled WGS sequence"/>
</dbReference>
<evidence type="ECO:0000313" key="3">
    <source>
        <dbReference type="Proteomes" id="UP000700732"/>
    </source>
</evidence>
<dbReference type="PANTHER" id="PTHR36448">
    <property type="entry name" value="BLR7373 PROTEIN"/>
    <property type="match status" value="1"/>
</dbReference>
<dbReference type="EMBL" id="VFIA01000064">
    <property type="protein sequence ID" value="MBC3794888.1"/>
    <property type="molecule type" value="Genomic_DNA"/>
</dbReference>
<dbReference type="InterPro" id="IPR013096">
    <property type="entry name" value="Cupin_2"/>
</dbReference>
<gene>
    <name evidence="2" type="ORF">FH603_5420</name>
</gene>
<dbReference type="PIRSF" id="PIRSF019307">
    <property type="entry name" value="UCP019307"/>
    <property type="match status" value="1"/>
</dbReference>
<dbReference type="CDD" id="cd02219">
    <property type="entry name" value="cupin_YjlB-like"/>
    <property type="match status" value="1"/>
</dbReference>
<reference evidence="2 3" key="1">
    <citation type="submission" date="2019-06" db="EMBL/GenBank/DDBJ databases">
        <title>Spirosoma utsteinense sp. nov. isolated from Antarctic ice-free soils.</title>
        <authorList>
            <person name="Tahon G."/>
        </authorList>
    </citation>
    <scope>NUCLEOTIDE SEQUENCE [LARGE SCALE GENOMIC DNA]</scope>
    <source>
        <strain evidence="2 3">LMG 31447</strain>
    </source>
</reference>
<dbReference type="Pfam" id="PF07883">
    <property type="entry name" value="Cupin_2"/>
    <property type="match status" value="1"/>
</dbReference>
<dbReference type="InterPro" id="IPR014500">
    <property type="entry name" value="UCP019307_cupin"/>
</dbReference>
<dbReference type="InterPro" id="IPR011051">
    <property type="entry name" value="RmlC_Cupin_sf"/>
</dbReference>
<organism evidence="2 3">
    <name type="scientific">Spirosoma utsteinense</name>
    <dbReference type="NCBI Taxonomy" id="2585773"/>
    <lineage>
        <taxon>Bacteria</taxon>
        <taxon>Pseudomonadati</taxon>
        <taxon>Bacteroidota</taxon>
        <taxon>Cytophagia</taxon>
        <taxon>Cytophagales</taxon>
        <taxon>Cytophagaceae</taxon>
        <taxon>Spirosoma</taxon>
    </lineage>
</organism>
<evidence type="ECO:0000313" key="2">
    <source>
        <dbReference type="EMBL" id="MBC3794888.1"/>
    </source>
</evidence>
<comment type="caution">
    <text evidence="2">The sequence shown here is derived from an EMBL/GenBank/DDBJ whole genome shotgun (WGS) entry which is preliminary data.</text>
</comment>
<dbReference type="InterPro" id="IPR014710">
    <property type="entry name" value="RmlC-like_jellyroll"/>
</dbReference>
<dbReference type="Gene3D" id="2.60.120.10">
    <property type="entry name" value="Jelly Rolls"/>
    <property type="match status" value="1"/>
</dbReference>
<feature type="domain" description="Cupin type-2" evidence="1">
    <location>
        <begin position="85"/>
        <end position="131"/>
    </location>
</feature>
<protein>
    <recommendedName>
        <fullName evidence="1">Cupin type-2 domain-containing protein</fullName>
    </recommendedName>
</protein>
<accession>A0ABR6WEG6</accession>
<dbReference type="InterPro" id="IPR047121">
    <property type="entry name" value="YjiB-like"/>
</dbReference>